<accession>A0A2N1PL20</accession>
<reference evidence="1 2" key="1">
    <citation type="journal article" date="2017" name="ISME J.">
        <title>Potential for microbial H2 and metal transformations associated with novel bacteria and archaea in deep terrestrial subsurface sediments.</title>
        <authorList>
            <person name="Hernsdorf A.W."/>
            <person name="Amano Y."/>
            <person name="Miyakawa K."/>
            <person name="Ise K."/>
            <person name="Suzuki Y."/>
            <person name="Anantharaman K."/>
            <person name="Probst A."/>
            <person name="Burstein D."/>
            <person name="Thomas B.C."/>
            <person name="Banfield J.F."/>
        </authorList>
    </citation>
    <scope>NUCLEOTIDE SEQUENCE [LARGE SCALE GENOMIC DNA]</scope>
    <source>
        <strain evidence="1">HGW-Wallbacteria-1</strain>
    </source>
</reference>
<protein>
    <submittedName>
        <fullName evidence="1">Uncharacterized protein</fullName>
    </submittedName>
</protein>
<dbReference type="AlphaFoldDB" id="A0A2N1PL20"/>
<comment type="caution">
    <text evidence="1">The sequence shown here is derived from an EMBL/GenBank/DDBJ whole genome shotgun (WGS) entry which is preliminary data.</text>
</comment>
<dbReference type="Proteomes" id="UP000233256">
    <property type="component" value="Unassembled WGS sequence"/>
</dbReference>
<name>A0A2N1PL20_9BACT</name>
<sequence length="119" mass="13905">MTIPENIKSLLEKKKELTILSAELMARFGPNGTYSLRREMLVARLSEEYREKLLNESPDSKPPTETRIKNHVFMHKNYQKLVEITEESMVELAKVTAEIDDIDYRLKYELMNLAASEKE</sequence>
<organism evidence="1 2">
    <name type="scientific">Candidatus Wallbacteria bacterium HGW-Wallbacteria-1</name>
    <dbReference type="NCBI Taxonomy" id="2013854"/>
    <lineage>
        <taxon>Bacteria</taxon>
        <taxon>Candidatus Walliibacteriota</taxon>
    </lineage>
</organism>
<gene>
    <name evidence="1" type="ORF">CVV64_16235</name>
</gene>
<evidence type="ECO:0000313" key="1">
    <source>
        <dbReference type="EMBL" id="PKK89034.1"/>
    </source>
</evidence>
<proteinExistence type="predicted"/>
<dbReference type="EMBL" id="PGXC01000027">
    <property type="protein sequence ID" value="PKK89034.1"/>
    <property type="molecule type" value="Genomic_DNA"/>
</dbReference>
<evidence type="ECO:0000313" key="2">
    <source>
        <dbReference type="Proteomes" id="UP000233256"/>
    </source>
</evidence>